<keyword evidence="3" id="KW-1185">Reference proteome</keyword>
<dbReference type="InterPro" id="IPR048494">
    <property type="entry name" value="Dit-like_N"/>
</dbReference>
<feature type="domain" description="Dit-like phage tail protein N-terminal" evidence="1">
    <location>
        <begin position="21"/>
        <end position="148"/>
    </location>
</feature>
<accession>A0A9X2W6J0</accession>
<evidence type="ECO:0000313" key="2">
    <source>
        <dbReference type="EMBL" id="MCT4701521.1"/>
    </source>
</evidence>
<dbReference type="RefSeq" id="WP_271122239.1">
    <property type="nucleotide sequence ID" value="NZ_JALHAN010000061.1"/>
</dbReference>
<sequence length="189" mass="20302">MNIMSALFQSRTRHIGFIVPQVVVREKHSDSIEIASHPVQAGANISDHAWAKPGEVTIDCSFASGGSLLDFADTAAFGVTVGLNPAEVYQQLLDLQKTCEPFEVVTSKRTYSNMLMRQIDVTTDKTTQHILSCSLTLTEVLFSSTENIPTADKSAMKNGVSTAPLQNGGTKTTLPAGTVTVIPFNDTQA</sequence>
<evidence type="ECO:0000259" key="1">
    <source>
        <dbReference type="Pfam" id="PF21821"/>
    </source>
</evidence>
<dbReference type="Pfam" id="PF21821">
    <property type="entry name" value="Dit_like"/>
    <property type="match status" value="1"/>
</dbReference>
<gene>
    <name evidence="2" type="ORF">MUA00_06855</name>
</gene>
<organism evidence="2 3">
    <name type="scientific">Dryocola boscaweniae</name>
    <dbReference type="NCBI Taxonomy" id="2925397"/>
    <lineage>
        <taxon>Bacteria</taxon>
        <taxon>Pseudomonadati</taxon>
        <taxon>Pseudomonadota</taxon>
        <taxon>Gammaproteobacteria</taxon>
        <taxon>Enterobacterales</taxon>
        <taxon>Enterobacteriaceae</taxon>
        <taxon>Dryocola</taxon>
    </lineage>
</organism>
<comment type="caution">
    <text evidence="2">The sequence shown here is derived from an EMBL/GenBank/DDBJ whole genome shotgun (WGS) entry which is preliminary data.</text>
</comment>
<dbReference type="EMBL" id="JALHAP010000074">
    <property type="protein sequence ID" value="MCT4701521.1"/>
    <property type="molecule type" value="Genomic_DNA"/>
</dbReference>
<name>A0A9X2W6J0_9ENTR</name>
<dbReference type="AlphaFoldDB" id="A0A9X2W6J0"/>
<evidence type="ECO:0000313" key="3">
    <source>
        <dbReference type="Proteomes" id="UP001150641"/>
    </source>
</evidence>
<protein>
    <recommendedName>
        <fullName evidence="1">Dit-like phage tail protein N-terminal domain-containing protein</fullName>
    </recommendedName>
</protein>
<proteinExistence type="predicted"/>
<dbReference type="Proteomes" id="UP001150641">
    <property type="component" value="Unassembled WGS sequence"/>
</dbReference>
<reference evidence="2" key="1">
    <citation type="submission" date="2022-03" db="EMBL/GenBank/DDBJ databases">
        <title>Proposal of a novel genus Dryocolo and two novel species.</title>
        <authorList>
            <person name="Maddock D.W."/>
            <person name="Brady C.L."/>
            <person name="Denman S."/>
            <person name="Arnold D."/>
        </authorList>
    </citation>
    <scope>NUCLEOTIDE SEQUENCE</scope>
    <source>
        <strain evidence="2">H6W4</strain>
    </source>
</reference>